<dbReference type="PANTHER" id="PTHR48045:SF39">
    <property type="entry name" value="UDP-GLYCOSYLTRANSFERASE 86A1-LIKE"/>
    <property type="match status" value="1"/>
</dbReference>
<dbReference type="GO" id="GO:0016740">
    <property type="term" value="F:transferase activity"/>
    <property type="evidence" value="ECO:0007669"/>
    <property type="project" value="UniProtKB-KW"/>
</dbReference>
<dbReference type="EMBL" id="KE345789">
    <property type="protein sequence ID" value="EXC16172.1"/>
    <property type="molecule type" value="Genomic_DNA"/>
</dbReference>
<accession>W9SLE6</accession>
<dbReference type="STRING" id="981085.W9SLE6"/>
<proteinExistence type="predicted"/>
<dbReference type="AlphaFoldDB" id="W9SLE6"/>
<dbReference type="Gene3D" id="3.40.50.2000">
    <property type="entry name" value="Glycogen Phosphorylase B"/>
    <property type="match status" value="1"/>
</dbReference>
<keyword evidence="2" id="KW-1185">Reference proteome</keyword>
<dbReference type="eggNOG" id="KOG1192">
    <property type="taxonomic scope" value="Eukaryota"/>
</dbReference>
<dbReference type="SUPFAM" id="SSF53756">
    <property type="entry name" value="UDP-Glycosyltransferase/glycogen phosphorylase"/>
    <property type="match status" value="1"/>
</dbReference>
<evidence type="ECO:0000313" key="2">
    <source>
        <dbReference type="Proteomes" id="UP000030645"/>
    </source>
</evidence>
<gene>
    <name evidence="1" type="ORF">L484_024340</name>
</gene>
<organism evidence="1 2">
    <name type="scientific">Morus notabilis</name>
    <dbReference type="NCBI Taxonomy" id="981085"/>
    <lineage>
        <taxon>Eukaryota</taxon>
        <taxon>Viridiplantae</taxon>
        <taxon>Streptophyta</taxon>
        <taxon>Embryophyta</taxon>
        <taxon>Tracheophyta</taxon>
        <taxon>Spermatophyta</taxon>
        <taxon>Magnoliopsida</taxon>
        <taxon>eudicotyledons</taxon>
        <taxon>Gunneridae</taxon>
        <taxon>Pentapetalae</taxon>
        <taxon>rosids</taxon>
        <taxon>fabids</taxon>
        <taxon>Rosales</taxon>
        <taxon>Moraceae</taxon>
        <taxon>Moreae</taxon>
        <taxon>Morus</taxon>
    </lineage>
</organism>
<protein>
    <submittedName>
        <fullName evidence="1">UDP-glycosyltransferase 86A1</fullName>
    </submittedName>
</protein>
<keyword evidence="1" id="KW-0808">Transferase</keyword>
<dbReference type="PANTHER" id="PTHR48045">
    <property type="entry name" value="UDP-GLYCOSYLTRANSFERASE 72B1"/>
    <property type="match status" value="1"/>
</dbReference>
<evidence type="ECO:0000313" key="1">
    <source>
        <dbReference type="EMBL" id="EXC16172.1"/>
    </source>
</evidence>
<sequence length="94" mass="10671">MHKLLYKSFEDVKNVDFIICNTVQELELETILALQEKQPLYAIGPIFPCGFTKSIVPTSLRTEFDCTQWLNSKPHGSVLYISFGSYALCSKKGH</sequence>
<reference evidence="2" key="1">
    <citation type="submission" date="2013-01" db="EMBL/GenBank/DDBJ databases">
        <title>Draft Genome Sequence of a Mulberry Tree, Morus notabilis C.K. Schneid.</title>
        <authorList>
            <person name="He N."/>
            <person name="Zhao S."/>
        </authorList>
    </citation>
    <scope>NUCLEOTIDE SEQUENCE</scope>
</reference>
<dbReference type="Proteomes" id="UP000030645">
    <property type="component" value="Unassembled WGS sequence"/>
</dbReference>
<name>W9SLE6_9ROSA</name>